<keyword evidence="8" id="KW-0813">Transport</keyword>
<dbReference type="PANTHER" id="PTHR13032:SF6">
    <property type="entry name" value="MITOCHONDRIAL IMPORT INNER MEMBRANE TRANSLOCASE SUBUNIT TIM21"/>
    <property type="match status" value="1"/>
</dbReference>
<evidence type="ECO:0000256" key="8">
    <source>
        <dbReference type="RuleBase" id="RU367142"/>
    </source>
</evidence>
<keyword evidence="8" id="KW-0811">Translocation</keyword>
<evidence type="ECO:0000256" key="7">
    <source>
        <dbReference type="ARBA" id="ARBA00023136"/>
    </source>
</evidence>
<dbReference type="GO" id="GO:0030150">
    <property type="term" value="P:protein import into mitochondrial matrix"/>
    <property type="evidence" value="ECO:0007669"/>
    <property type="project" value="UniProtKB-UniRule"/>
</dbReference>
<dbReference type="PANTHER" id="PTHR13032">
    <property type="entry name" value="MITOCHONDRIAL IMPORT INNER MEMBRANE TRANSLOCASE SUBUNIT TIM21"/>
    <property type="match status" value="1"/>
</dbReference>
<protein>
    <recommendedName>
        <fullName evidence="8">Mitochondrial import inner membrane translocase subunit Tim21</fullName>
    </recommendedName>
</protein>
<comment type="similarity">
    <text evidence="2 8">Belongs to the TIM21 family.</text>
</comment>
<evidence type="ECO:0000256" key="9">
    <source>
        <dbReference type="SAM" id="MobiDB-lite"/>
    </source>
</evidence>
<evidence type="ECO:0000313" key="10">
    <source>
        <dbReference type="EMBL" id="CAF1133410.1"/>
    </source>
</evidence>
<keyword evidence="5 8" id="KW-1133">Transmembrane helix</keyword>
<dbReference type="InterPro" id="IPR038552">
    <property type="entry name" value="Tim21_IMS_sf"/>
</dbReference>
<keyword evidence="3 8" id="KW-0812">Transmembrane</keyword>
<keyword evidence="6 8" id="KW-0496">Mitochondrion</keyword>
<keyword evidence="4" id="KW-0809">Transit peptide</keyword>
<name>A0A814RIJ6_9BILA</name>
<evidence type="ECO:0000313" key="11">
    <source>
        <dbReference type="Proteomes" id="UP000663889"/>
    </source>
</evidence>
<dbReference type="Proteomes" id="UP000663889">
    <property type="component" value="Unassembled WGS sequence"/>
</dbReference>
<comment type="caution">
    <text evidence="10">The sequence shown here is derived from an EMBL/GenBank/DDBJ whole genome shotgun (WGS) entry which is preliminary data.</text>
</comment>
<evidence type="ECO:0000256" key="3">
    <source>
        <dbReference type="ARBA" id="ARBA00022692"/>
    </source>
</evidence>
<comment type="subunit">
    <text evidence="8">Component of the TIM23 complex.</text>
</comment>
<evidence type="ECO:0000256" key="5">
    <source>
        <dbReference type="ARBA" id="ARBA00022989"/>
    </source>
</evidence>
<accession>A0A814RIJ6</accession>
<evidence type="ECO:0000256" key="4">
    <source>
        <dbReference type="ARBA" id="ARBA00022946"/>
    </source>
</evidence>
<dbReference type="Gene3D" id="3.10.450.320">
    <property type="entry name" value="Mitochondrial import inner membrane translocase subunit Tim21"/>
    <property type="match status" value="1"/>
</dbReference>
<organism evidence="10 11">
    <name type="scientific">Rotaria sordida</name>
    <dbReference type="NCBI Taxonomy" id="392033"/>
    <lineage>
        <taxon>Eukaryota</taxon>
        <taxon>Metazoa</taxon>
        <taxon>Spiralia</taxon>
        <taxon>Gnathifera</taxon>
        <taxon>Rotifera</taxon>
        <taxon>Eurotatoria</taxon>
        <taxon>Bdelloidea</taxon>
        <taxon>Philodinida</taxon>
        <taxon>Philodinidae</taxon>
        <taxon>Rotaria</taxon>
    </lineage>
</organism>
<dbReference type="InterPro" id="IPR013261">
    <property type="entry name" value="Tim21"/>
</dbReference>
<feature type="region of interest" description="Disordered" evidence="9">
    <location>
        <begin position="116"/>
        <end position="136"/>
    </location>
</feature>
<reference evidence="10" key="1">
    <citation type="submission" date="2021-02" db="EMBL/GenBank/DDBJ databases">
        <authorList>
            <person name="Nowell W R."/>
        </authorList>
    </citation>
    <scope>NUCLEOTIDE SEQUENCE</scope>
</reference>
<keyword evidence="8" id="KW-0999">Mitochondrion inner membrane</keyword>
<keyword evidence="7 8" id="KW-0472">Membrane</keyword>
<evidence type="ECO:0000256" key="6">
    <source>
        <dbReference type="ARBA" id="ARBA00023128"/>
    </source>
</evidence>
<proteinExistence type="inferred from homology"/>
<feature type="transmembrane region" description="Helical" evidence="8">
    <location>
        <begin position="220"/>
        <end position="241"/>
    </location>
</feature>
<dbReference type="GO" id="GO:0005744">
    <property type="term" value="C:TIM23 mitochondrial import inner membrane translocase complex"/>
    <property type="evidence" value="ECO:0007669"/>
    <property type="project" value="UniProtKB-UniRule"/>
</dbReference>
<keyword evidence="8" id="KW-0653">Protein transport</keyword>
<comment type="caution">
    <text evidence="8">Lacks conserved residue(s) required for the propagation of feature annotation.</text>
</comment>
<dbReference type="AlphaFoldDB" id="A0A814RIJ6"/>
<feature type="transmembrane region" description="Helical" evidence="8">
    <location>
        <begin position="5"/>
        <end position="22"/>
    </location>
</feature>
<dbReference type="Pfam" id="PF08294">
    <property type="entry name" value="TIM21"/>
    <property type="match status" value="1"/>
</dbReference>
<sequence length="368" mass="41407">MIKSYIIFVSIIIIINFTFITSNDTCDTPSHNDCPSCLNISGCAFCKNDKKCHPYQVGQKEPCSISDLQVQTCLATAKIWIIVLGSVGGVVLIAVVIIVWCICRKCKQRSILSENKRQNDNDQRMEERRTAAEARSAERSQAADVLRMKYGRLIIKQYHNQCRSSLFRTIVFINRRQLATGQEKKTSKSQKNQTLVQSTTDNQIEVATFKEKAQQAAKDTGYSLIVIAGIATLGGLCYLVLHELYSRETPNGIYKEASKMCLANTEVQDALGTPILVHTTPQIGSMRINNVRAKIFNEKGHQSMALTFYLTGKERSGVVGVKVEKNISNKFVYEYILVQLDRPWRGRNIIQVHQNLDASKTTPQTIDF</sequence>
<feature type="transmembrane region" description="Helical" evidence="8">
    <location>
        <begin position="79"/>
        <end position="103"/>
    </location>
</feature>
<evidence type="ECO:0000256" key="1">
    <source>
        <dbReference type="ARBA" id="ARBA00004304"/>
    </source>
</evidence>
<gene>
    <name evidence="10" type="ORF">SEV965_LOCUS17543</name>
</gene>
<evidence type="ECO:0000256" key="2">
    <source>
        <dbReference type="ARBA" id="ARBA00010867"/>
    </source>
</evidence>
<comment type="subcellular location">
    <subcellularLocation>
        <location evidence="8">Mitochondrion inner membrane</location>
        <topology evidence="8">Single-pass membrane protein</topology>
    </subcellularLocation>
    <subcellularLocation>
        <location evidence="1">Mitochondrion membrane</location>
        <topology evidence="1">Single-pass membrane protein</topology>
    </subcellularLocation>
</comment>
<dbReference type="EMBL" id="CAJNOU010001008">
    <property type="protein sequence ID" value="CAF1133410.1"/>
    <property type="molecule type" value="Genomic_DNA"/>
</dbReference>
<comment type="function">
    <text evidence="8">Essential component of the TIM23 complex, a complex that mediates the translocation of transit peptide-containing proteins across the mitochondrial inner membrane.</text>
</comment>